<protein>
    <recommendedName>
        <fullName evidence="1">Halobacterial output domain-containing protein</fullName>
    </recommendedName>
</protein>
<name>A0AAV3UNY2_9EURY</name>
<evidence type="ECO:0000313" key="2">
    <source>
        <dbReference type="EMBL" id="GAA5061424.1"/>
    </source>
</evidence>
<evidence type="ECO:0000259" key="1">
    <source>
        <dbReference type="Pfam" id="PF18545"/>
    </source>
</evidence>
<feature type="domain" description="Halobacterial output" evidence="1">
    <location>
        <begin position="19"/>
        <end position="84"/>
    </location>
</feature>
<dbReference type="Proteomes" id="UP001501729">
    <property type="component" value="Unassembled WGS sequence"/>
</dbReference>
<comment type="caution">
    <text evidence="2">The sequence shown here is derived from an EMBL/GenBank/DDBJ whole genome shotgun (WGS) entry which is preliminary data.</text>
</comment>
<reference evidence="2 3" key="1">
    <citation type="journal article" date="2019" name="Int. J. Syst. Evol. Microbiol.">
        <title>The Global Catalogue of Microorganisms (GCM) 10K type strain sequencing project: providing services to taxonomists for standard genome sequencing and annotation.</title>
        <authorList>
            <consortium name="The Broad Institute Genomics Platform"/>
            <consortium name="The Broad Institute Genome Sequencing Center for Infectious Disease"/>
            <person name="Wu L."/>
            <person name="Ma J."/>
        </authorList>
    </citation>
    <scope>NUCLEOTIDE SEQUENCE [LARGE SCALE GENOMIC DNA]</scope>
    <source>
        <strain evidence="2 3">JCM 17504</strain>
    </source>
</reference>
<dbReference type="InterPro" id="IPR040624">
    <property type="entry name" value="HalOD1"/>
</dbReference>
<dbReference type="GeneID" id="68615764"/>
<sequence length="88" mass="9866">MTMWVSTRPERRSDGGITPVHEIVIKALEQHDGIDLDSGEWTLYDYIDPDSLDDLFSKEGNTVTSVEFTVKGATVTVWQDGEVHAKVE</sequence>
<accession>A0AAV3UNY2</accession>
<proteinExistence type="predicted"/>
<dbReference type="EMBL" id="BAABKX010000019">
    <property type="protein sequence ID" value="GAA5061424.1"/>
    <property type="molecule type" value="Genomic_DNA"/>
</dbReference>
<organism evidence="2 3">
    <name type="scientific">Haladaptatus pallidirubidus</name>
    <dbReference type="NCBI Taxonomy" id="1008152"/>
    <lineage>
        <taxon>Archaea</taxon>
        <taxon>Methanobacteriati</taxon>
        <taxon>Methanobacteriota</taxon>
        <taxon>Stenosarchaea group</taxon>
        <taxon>Halobacteria</taxon>
        <taxon>Halobacteriales</taxon>
        <taxon>Haladaptataceae</taxon>
        <taxon>Haladaptatus</taxon>
    </lineage>
</organism>
<keyword evidence="3" id="KW-1185">Reference proteome</keyword>
<dbReference type="RefSeq" id="WP_227777079.1">
    <property type="nucleotide sequence ID" value="NZ_BAABKX010000019.1"/>
</dbReference>
<dbReference type="AlphaFoldDB" id="A0AAV3UNY2"/>
<dbReference type="Pfam" id="PF18545">
    <property type="entry name" value="HalOD1"/>
    <property type="match status" value="1"/>
</dbReference>
<gene>
    <name evidence="2" type="ORF">GCM10025751_47690</name>
</gene>
<evidence type="ECO:0000313" key="3">
    <source>
        <dbReference type="Proteomes" id="UP001501729"/>
    </source>
</evidence>